<organism evidence="2 3">
    <name type="scientific">Gilvimarinus gilvus</name>
    <dbReference type="NCBI Taxonomy" id="3058038"/>
    <lineage>
        <taxon>Bacteria</taxon>
        <taxon>Pseudomonadati</taxon>
        <taxon>Pseudomonadota</taxon>
        <taxon>Gammaproteobacteria</taxon>
        <taxon>Cellvibrionales</taxon>
        <taxon>Cellvibrionaceae</taxon>
        <taxon>Gilvimarinus</taxon>
    </lineage>
</organism>
<keyword evidence="3" id="KW-1185">Reference proteome</keyword>
<sequence>MRVTNGKLWSACAVLVSSFIFLMYFGADFRDMQVKEHDVAGGVVGSNEKSLKFEIKSPVPDVINSAERSEAHRLEHEEFYSDYIVGVDKSSYSDYELDTLLDLAESGDVRAMKTAAIKYLEMSESQDDATILDSLSKMKGLVESAVVHGDRELIELLSSNFFEKSVFLSDEYSGLRKEEEFVKAYAFYDFVGLRGNFSDKYYGQKNLSKIYYPEKTYLTSAEVEKIKAQAQSIYDSFEKKRVELGLGPFDNTIPPTVQAGFDALKDEYFAEMGGLAYE</sequence>
<evidence type="ECO:0000313" key="2">
    <source>
        <dbReference type="EMBL" id="MDX6848692.1"/>
    </source>
</evidence>
<keyword evidence="1" id="KW-1133">Transmembrane helix</keyword>
<dbReference type="EMBL" id="JAXAFO010000006">
    <property type="protein sequence ID" value="MDX6848692.1"/>
    <property type="molecule type" value="Genomic_DNA"/>
</dbReference>
<accession>A0ABU4RV04</accession>
<proteinExistence type="predicted"/>
<dbReference type="Proteomes" id="UP001273505">
    <property type="component" value="Unassembled WGS sequence"/>
</dbReference>
<name>A0ABU4RV04_9GAMM</name>
<feature type="transmembrane region" description="Helical" evidence="1">
    <location>
        <begin position="6"/>
        <end position="25"/>
    </location>
</feature>
<evidence type="ECO:0000313" key="3">
    <source>
        <dbReference type="Proteomes" id="UP001273505"/>
    </source>
</evidence>
<evidence type="ECO:0000256" key="1">
    <source>
        <dbReference type="SAM" id="Phobius"/>
    </source>
</evidence>
<gene>
    <name evidence="2" type="ORF">SCD92_04930</name>
</gene>
<protein>
    <submittedName>
        <fullName evidence="2">Uncharacterized protein</fullName>
    </submittedName>
</protein>
<dbReference type="RefSeq" id="WP_302724105.1">
    <property type="nucleotide sequence ID" value="NZ_JAULRU010000731.1"/>
</dbReference>
<comment type="caution">
    <text evidence="2">The sequence shown here is derived from an EMBL/GenBank/DDBJ whole genome shotgun (WGS) entry which is preliminary data.</text>
</comment>
<keyword evidence="1" id="KW-0812">Transmembrane</keyword>
<keyword evidence="1" id="KW-0472">Membrane</keyword>
<reference evidence="2 3" key="1">
    <citation type="submission" date="2023-11" db="EMBL/GenBank/DDBJ databases">
        <title>Gilvimarinus fulvus sp. nov., isolated from the surface of Kelp.</title>
        <authorList>
            <person name="Sun Y.Y."/>
            <person name="Gong Y."/>
            <person name="Du Z.J."/>
        </authorList>
    </citation>
    <scope>NUCLEOTIDE SEQUENCE [LARGE SCALE GENOMIC DNA]</scope>
    <source>
        <strain evidence="2 3">SDUM040013</strain>
    </source>
</reference>